<reference evidence="2 3" key="1">
    <citation type="journal article" date="2019" name="Int. J. Syst. Evol. Microbiol.">
        <title>The Global Catalogue of Microorganisms (GCM) 10K type strain sequencing project: providing services to taxonomists for standard genome sequencing and annotation.</title>
        <authorList>
            <consortium name="The Broad Institute Genomics Platform"/>
            <consortium name="The Broad Institute Genome Sequencing Center for Infectious Disease"/>
            <person name="Wu L."/>
            <person name="Ma J."/>
        </authorList>
    </citation>
    <scope>NUCLEOTIDE SEQUENCE [LARGE SCALE GENOMIC DNA]</scope>
    <source>
        <strain evidence="2 3">JCM 16373</strain>
    </source>
</reference>
<feature type="region of interest" description="Disordered" evidence="1">
    <location>
        <begin position="28"/>
        <end position="47"/>
    </location>
</feature>
<accession>A0ABN3Q6Z1</accession>
<evidence type="ECO:0000313" key="2">
    <source>
        <dbReference type="EMBL" id="GAA2614640.1"/>
    </source>
</evidence>
<sequence length="83" mass="8757">MISTAENGANAGVCATMTSWAMNKATVPGITGRTDGGKQRAPKDRLTPGAVTGRVRWCEVAQRDRVTWRRVFGAGVGPRGVGK</sequence>
<protein>
    <submittedName>
        <fullName evidence="2">Uncharacterized protein</fullName>
    </submittedName>
</protein>
<proteinExistence type="predicted"/>
<dbReference type="EMBL" id="BAAARJ010000009">
    <property type="protein sequence ID" value="GAA2614640.1"/>
    <property type="molecule type" value="Genomic_DNA"/>
</dbReference>
<organism evidence="2 3">
    <name type="scientific">Streptomyces axinellae</name>
    <dbReference type="NCBI Taxonomy" id="552788"/>
    <lineage>
        <taxon>Bacteria</taxon>
        <taxon>Bacillati</taxon>
        <taxon>Actinomycetota</taxon>
        <taxon>Actinomycetes</taxon>
        <taxon>Kitasatosporales</taxon>
        <taxon>Streptomycetaceae</taxon>
        <taxon>Streptomyces</taxon>
    </lineage>
</organism>
<evidence type="ECO:0000256" key="1">
    <source>
        <dbReference type="SAM" id="MobiDB-lite"/>
    </source>
</evidence>
<dbReference type="Proteomes" id="UP001501447">
    <property type="component" value="Unassembled WGS sequence"/>
</dbReference>
<gene>
    <name evidence="2" type="ORF">GCM10009863_30430</name>
</gene>
<keyword evidence="3" id="KW-1185">Reference proteome</keyword>
<comment type="caution">
    <text evidence="2">The sequence shown here is derived from an EMBL/GenBank/DDBJ whole genome shotgun (WGS) entry which is preliminary data.</text>
</comment>
<feature type="compositionally biased region" description="Basic and acidic residues" evidence="1">
    <location>
        <begin position="35"/>
        <end position="46"/>
    </location>
</feature>
<name>A0ABN3Q6Z1_9ACTN</name>
<evidence type="ECO:0000313" key="3">
    <source>
        <dbReference type="Proteomes" id="UP001501447"/>
    </source>
</evidence>